<gene>
    <name evidence="2" type="ORF">AB8S09_04295</name>
</gene>
<dbReference type="Proteomes" id="UP001565220">
    <property type="component" value="Unassembled WGS sequence"/>
</dbReference>
<organism evidence="2 3">
    <name type="scientific">Clostridium lapidicellarium</name>
    <dbReference type="NCBI Taxonomy" id="3240931"/>
    <lineage>
        <taxon>Bacteria</taxon>
        <taxon>Bacillati</taxon>
        <taxon>Bacillota</taxon>
        <taxon>Clostridia</taxon>
        <taxon>Eubacteriales</taxon>
        <taxon>Clostridiaceae</taxon>
        <taxon>Clostridium</taxon>
    </lineage>
</organism>
<comment type="caution">
    <text evidence="2">The sequence shown here is derived from an EMBL/GenBank/DDBJ whole genome shotgun (WGS) entry which is preliminary data.</text>
</comment>
<dbReference type="Pfam" id="PF13472">
    <property type="entry name" value="Lipase_GDSL_2"/>
    <property type="match status" value="1"/>
</dbReference>
<proteinExistence type="predicted"/>
<keyword evidence="3" id="KW-1185">Reference proteome</keyword>
<dbReference type="PANTHER" id="PTHR30383:SF5">
    <property type="entry name" value="SGNH HYDROLASE-TYPE ESTERASE DOMAIN-CONTAINING PROTEIN"/>
    <property type="match status" value="1"/>
</dbReference>
<dbReference type="InterPro" id="IPR051532">
    <property type="entry name" value="Ester_Hydrolysis_Enzymes"/>
</dbReference>
<evidence type="ECO:0000259" key="1">
    <source>
        <dbReference type="Pfam" id="PF13472"/>
    </source>
</evidence>
<reference evidence="2 3" key="1">
    <citation type="submission" date="2024-08" db="EMBL/GenBank/DDBJ databases">
        <title>Clostridium lapicellarii sp. nov., and Clostridium renhuaiense sp. nov., two species isolated from the mud in a fermentation cellar used for producing sauce-flavour Chinese liquors.</title>
        <authorList>
            <person name="Yang F."/>
            <person name="Wang H."/>
            <person name="Chen L.Q."/>
            <person name="Zhou N."/>
            <person name="Lu J.J."/>
            <person name="Pu X.X."/>
            <person name="Wan B."/>
            <person name="Wang L."/>
            <person name="Liu S.J."/>
        </authorList>
    </citation>
    <scope>NUCLEOTIDE SEQUENCE [LARGE SCALE GENOMIC DNA]</scope>
    <source>
        <strain evidence="2 3">MT-113</strain>
    </source>
</reference>
<dbReference type="Gene3D" id="3.40.50.1110">
    <property type="entry name" value="SGNH hydrolase"/>
    <property type="match status" value="1"/>
</dbReference>
<dbReference type="RefSeq" id="WP_294182478.1">
    <property type="nucleotide sequence ID" value="NZ_JBGFFE010000003.1"/>
</dbReference>
<sequence length="189" mass="21170">MKLVCIGDSLTYGYGIKREQSWTNVLKDKIGIEVINKGISGDTSNGMLSRLYNDVILNRPDEAVIMGGINDLLWGLDIKQITSNLASMAFQLMQNCVKPVFGLSIPVCTGWARKKWGFMSDFININENLKKLNDGIIKFSRGYNIGIIDFYSNFIDVNGEGQRRYYIDGVHLNAAGNLKMTDIILFSLV</sequence>
<evidence type="ECO:0000313" key="3">
    <source>
        <dbReference type="Proteomes" id="UP001565220"/>
    </source>
</evidence>
<dbReference type="InterPro" id="IPR013830">
    <property type="entry name" value="SGNH_hydro"/>
</dbReference>
<dbReference type="InterPro" id="IPR036514">
    <property type="entry name" value="SGNH_hydro_sf"/>
</dbReference>
<protein>
    <submittedName>
        <fullName evidence="2">GDSL-type esterase/lipase family protein</fullName>
    </submittedName>
</protein>
<dbReference type="PANTHER" id="PTHR30383">
    <property type="entry name" value="THIOESTERASE 1/PROTEASE 1/LYSOPHOSPHOLIPASE L1"/>
    <property type="match status" value="1"/>
</dbReference>
<dbReference type="EMBL" id="JBGFFE010000003">
    <property type="protein sequence ID" value="MEY8762871.1"/>
    <property type="molecule type" value="Genomic_DNA"/>
</dbReference>
<feature type="domain" description="SGNH hydrolase-type esterase" evidence="1">
    <location>
        <begin position="5"/>
        <end position="177"/>
    </location>
</feature>
<evidence type="ECO:0000313" key="2">
    <source>
        <dbReference type="EMBL" id="MEY8762871.1"/>
    </source>
</evidence>
<accession>A0ABV4DXA9</accession>
<name>A0ABV4DXA9_9CLOT</name>
<dbReference type="SUPFAM" id="SSF52266">
    <property type="entry name" value="SGNH hydrolase"/>
    <property type="match status" value="1"/>
</dbReference>